<keyword evidence="2" id="KW-0325">Glycoprotein</keyword>
<dbReference type="PANTHER" id="PTHR22835">
    <property type="entry name" value="ZINC FINGER FYVE DOMAIN CONTAINING PROTEIN"/>
    <property type="match status" value="1"/>
</dbReference>
<proteinExistence type="inferred from homology"/>
<reference evidence="3" key="1">
    <citation type="submission" date="2020-06" db="EMBL/GenBank/DDBJ databases">
        <authorList>
            <person name="Li T."/>
            <person name="Hu X."/>
            <person name="Zhang T."/>
            <person name="Song X."/>
            <person name="Zhang H."/>
            <person name="Dai N."/>
            <person name="Sheng W."/>
            <person name="Hou X."/>
            <person name="Wei L."/>
        </authorList>
    </citation>
    <scope>NUCLEOTIDE SEQUENCE</scope>
    <source>
        <strain evidence="3">KEN8</strain>
        <tissue evidence="3">Leaf</tissue>
    </source>
</reference>
<dbReference type="PANTHER" id="PTHR22835:SF158">
    <property type="entry name" value="GDSL ESTERASE_LIPASE LIP-4-LIKE ISOFORM X1"/>
    <property type="match status" value="1"/>
</dbReference>
<dbReference type="InterPro" id="IPR036514">
    <property type="entry name" value="SGNH_hydro_sf"/>
</dbReference>
<dbReference type="AlphaFoldDB" id="A0AAW2SBH6"/>
<accession>A0AAW2SBH6</accession>
<dbReference type="EMBL" id="JACGWM010000002">
    <property type="protein sequence ID" value="KAL0389753.1"/>
    <property type="molecule type" value="Genomic_DNA"/>
</dbReference>
<gene>
    <name evidence="3" type="ORF">Scaly_0332400</name>
</gene>
<evidence type="ECO:0000256" key="1">
    <source>
        <dbReference type="ARBA" id="ARBA00008668"/>
    </source>
</evidence>
<evidence type="ECO:0000256" key="2">
    <source>
        <dbReference type="ARBA" id="ARBA00023180"/>
    </source>
</evidence>
<dbReference type="Gene3D" id="3.40.50.1110">
    <property type="entry name" value="SGNH hydrolase"/>
    <property type="match status" value="1"/>
</dbReference>
<protein>
    <submittedName>
        <fullName evidence="3">GDSL esterase/lipase</fullName>
    </submittedName>
</protein>
<comment type="similarity">
    <text evidence="1">Belongs to the 'GDSL' lipolytic enzyme family.</text>
</comment>
<reference evidence="3" key="2">
    <citation type="journal article" date="2024" name="Plant">
        <title>Genomic evolution and insights into agronomic trait innovations of Sesamum species.</title>
        <authorList>
            <person name="Miao H."/>
            <person name="Wang L."/>
            <person name="Qu L."/>
            <person name="Liu H."/>
            <person name="Sun Y."/>
            <person name="Le M."/>
            <person name="Wang Q."/>
            <person name="Wei S."/>
            <person name="Zheng Y."/>
            <person name="Lin W."/>
            <person name="Duan Y."/>
            <person name="Cao H."/>
            <person name="Xiong S."/>
            <person name="Wang X."/>
            <person name="Wei L."/>
            <person name="Li C."/>
            <person name="Ma Q."/>
            <person name="Ju M."/>
            <person name="Zhao R."/>
            <person name="Li G."/>
            <person name="Mu C."/>
            <person name="Tian Q."/>
            <person name="Mei H."/>
            <person name="Zhang T."/>
            <person name="Gao T."/>
            <person name="Zhang H."/>
        </authorList>
    </citation>
    <scope>NUCLEOTIDE SEQUENCE</scope>
    <source>
        <strain evidence="3">KEN8</strain>
    </source>
</reference>
<comment type="caution">
    <text evidence="3">The sequence shown here is derived from an EMBL/GenBank/DDBJ whole genome shotgun (WGS) entry which is preliminary data.</text>
</comment>
<evidence type="ECO:0000313" key="3">
    <source>
        <dbReference type="EMBL" id="KAL0389753.1"/>
    </source>
</evidence>
<organism evidence="3">
    <name type="scientific">Sesamum calycinum</name>
    <dbReference type="NCBI Taxonomy" id="2727403"/>
    <lineage>
        <taxon>Eukaryota</taxon>
        <taxon>Viridiplantae</taxon>
        <taxon>Streptophyta</taxon>
        <taxon>Embryophyta</taxon>
        <taxon>Tracheophyta</taxon>
        <taxon>Spermatophyta</taxon>
        <taxon>Magnoliopsida</taxon>
        <taxon>eudicotyledons</taxon>
        <taxon>Gunneridae</taxon>
        <taxon>Pentapetalae</taxon>
        <taxon>asterids</taxon>
        <taxon>lamiids</taxon>
        <taxon>Lamiales</taxon>
        <taxon>Pedaliaceae</taxon>
        <taxon>Sesamum</taxon>
    </lineage>
</organism>
<dbReference type="SUPFAM" id="SSF52266">
    <property type="entry name" value="SGNH hydrolase"/>
    <property type="match status" value="1"/>
</dbReference>
<sequence length="377" mass="42023">MHLESIAFACLKETSGLKERFLTRGGIAQFDENLGEAALGFNFGYPDGRAFFHQPTGRLCDGRLVIDFLCESLKTNYLTAYLDSLEPNFTNGVNFAISGSATFPRYVPFSLDVQVSVQTLSQPLSRVPVKGYTYTTYILSPMKFQIINVYLTQNTASGFKNLVTEEDFRNALYTIDIGQNDLTAAFNSLSYADVVAKIPSFISEIRDAMWAIYLVGGKNFWVHNTGPLGCLPEKLGTRKTNATDFDKYGCIKSMNDGAKAFNAELDTLCQELRPQMKNATIVYVDMYSIKYDLIANSGAYGFKNPLMACCGYGGAPYNYNPDIKCRDRGYEVCEQELAYISWDGVHYTETANAMIASKILSTNYSLPPLGFNFFCNK</sequence>
<dbReference type="GO" id="GO:0016788">
    <property type="term" value="F:hydrolase activity, acting on ester bonds"/>
    <property type="evidence" value="ECO:0007669"/>
    <property type="project" value="InterPro"/>
</dbReference>
<name>A0AAW2SBH6_9LAMI</name>
<dbReference type="Pfam" id="PF00657">
    <property type="entry name" value="Lipase_GDSL"/>
    <property type="match status" value="1"/>
</dbReference>
<dbReference type="InterPro" id="IPR001087">
    <property type="entry name" value="GDSL"/>
</dbReference>